<protein>
    <recommendedName>
        <fullName evidence="3">DUF6533 domain-containing protein</fullName>
    </recommendedName>
</protein>
<keyword evidence="5" id="KW-1185">Reference proteome</keyword>
<evidence type="ECO:0000313" key="5">
    <source>
        <dbReference type="Proteomes" id="UP001215151"/>
    </source>
</evidence>
<organism evidence="4 5">
    <name type="scientific">Trametes cubensis</name>
    <dbReference type="NCBI Taxonomy" id="1111947"/>
    <lineage>
        <taxon>Eukaryota</taxon>
        <taxon>Fungi</taxon>
        <taxon>Dikarya</taxon>
        <taxon>Basidiomycota</taxon>
        <taxon>Agaricomycotina</taxon>
        <taxon>Agaricomycetes</taxon>
        <taxon>Polyporales</taxon>
        <taxon>Polyporaceae</taxon>
        <taxon>Trametes</taxon>
    </lineage>
</organism>
<accession>A0AAD7XEB2</accession>
<feature type="transmembrane region" description="Helical" evidence="2">
    <location>
        <begin position="81"/>
        <end position="103"/>
    </location>
</feature>
<sequence length="375" mass="42035">MNQWDALDYLKDSRRQTIHSVASSAWLVYDLLTTFDQEVTYVWRSANSLPKYLYFVSRYVGIAGQLALASGQLPIFCTGELLTSLVLLSSMLLSIELSLMLRIDALYGRSRQVRLLLGIAFFIEVASAAAINGLLYPRTFRELRPFPPDWPVKGCFYPTNVFLNKLCWIPILSFETLLFCLNTAKCISYGPLDDTPLIYRLFRDGSAYFVIVFGEYARLIVRSASTSSGLLAIMIICTVAQFTDNGGLSTVAAVWISAVLSYSGCHLLLSIRRIAARRRHLDLTLVSVRVPDVYDEDKSPISTDDPYPSPSSTTSPRVSLARPGESIELVPRRLLHAPRDDEERTGSSESCSSKRRRSESQSDSVSTAWLEQWKP</sequence>
<keyword evidence="2" id="KW-0472">Membrane</keyword>
<feature type="transmembrane region" description="Helical" evidence="2">
    <location>
        <begin position="248"/>
        <end position="269"/>
    </location>
</feature>
<reference evidence="4" key="1">
    <citation type="submission" date="2022-11" db="EMBL/GenBank/DDBJ databases">
        <title>Genome Sequence of Cubamyces cubensis.</title>
        <authorList>
            <person name="Buettner E."/>
        </authorList>
    </citation>
    <scope>NUCLEOTIDE SEQUENCE</scope>
    <source>
        <strain evidence="4">MPL-01</strain>
    </source>
</reference>
<proteinExistence type="predicted"/>
<dbReference type="InterPro" id="IPR045340">
    <property type="entry name" value="DUF6533"/>
</dbReference>
<feature type="transmembrane region" description="Helical" evidence="2">
    <location>
        <begin position="219"/>
        <end position="242"/>
    </location>
</feature>
<comment type="caution">
    <text evidence="4">The sequence shown here is derived from an EMBL/GenBank/DDBJ whole genome shotgun (WGS) entry which is preliminary data.</text>
</comment>
<evidence type="ECO:0000313" key="4">
    <source>
        <dbReference type="EMBL" id="KAJ8502285.1"/>
    </source>
</evidence>
<dbReference type="Proteomes" id="UP001215151">
    <property type="component" value="Unassembled WGS sequence"/>
</dbReference>
<evidence type="ECO:0000256" key="1">
    <source>
        <dbReference type="SAM" id="MobiDB-lite"/>
    </source>
</evidence>
<name>A0AAD7XEB2_9APHY</name>
<feature type="compositionally biased region" description="Low complexity" evidence="1">
    <location>
        <begin position="300"/>
        <end position="316"/>
    </location>
</feature>
<evidence type="ECO:0000259" key="3">
    <source>
        <dbReference type="Pfam" id="PF20151"/>
    </source>
</evidence>
<dbReference type="EMBL" id="JAPEVG010000001">
    <property type="protein sequence ID" value="KAJ8502285.1"/>
    <property type="molecule type" value="Genomic_DNA"/>
</dbReference>
<keyword evidence="2" id="KW-0812">Transmembrane</keyword>
<feature type="transmembrane region" description="Helical" evidence="2">
    <location>
        <begin position="115"/>
        <end position="136"/>
    </location>
</feature>
<feature type="transmembrane region" description="Helical" evidence="2">
    <location>
        <begin position="52"/>
        <end position="69"/>
    </location>
</feature>
<evidence type="ECO:0000256" key="2">
    <source>
        <dbReference type="SAM" id="Phobius"/>
    </source>
</evidence>
<gene>
    <name evidence="4" type="ORF">ONZ51_g96</name>
</gene>
<feature type="region of interest" description="Disordered" evidence="1">
    <location>
        <begin position="297"/>
        <end position="375"/>
    </location>
</feature>
<dbReference type="Pfam" id="PF20151">
    <property type="entry name" value="DUF6533"/>
    <property type="match status" value="1"/>
</dbReference>
<feature type="compositionally biased region" description="Basic and acidic residues" evidence="1">
    <location>
        <begin position="337"/>
        <end position="346"/>
    </location>
</feature>
<dbReference type="AlphaFoldDB" id="A0AAD7XEB2"/>
<feature type="domain" description="DUF6533" evidence="3">
    <location>
        <begin position="20"/>
        <end position="63"/>
    </location>
</feature>
<keyword evidence="2" id="KW-1133">Transmembrane helix</keyword>